<feature type="compositionally biased region" description="Polar residues" evidence="2">
    <location>
        <begin position="145"/>
        <end position="159"/>
    </location>
</feature>
<keyword evidence="1" id="KW-0862">Zinc</keyword>
<proteinExistence type="predicted"/>
<dbReference type="GO" id="GO:0008270">
    <property type="term" value="F:zinc ion binding"/>
    <property type="evidence" value="ECO:0007669"/>
    <property type="project" value="UniProtKB-KW"/>
</dbReference>
<feature type="domain" description="C2H2-type" evidence="3">
    <location>
        <begin position="627"/>
        <end position="655"/>
    </location>
</feature>
<feature type="compositionally biased region" description="Acidic residues" evidence="2">
    <location>
        <begin position="107"/>
        <end position="123"/>
    </location>
</feature>
<dbReference type="AlphaFoldDB" id="A0A6A5VFA0"/>
<dbReference type="Proteomes" id="UP000800036">
    <property type="component" value="Unassembled WGS sequence"/>
</dbReference>
<feature type="region of interest" description="Disordered" evidence="2">
    <location>
        <begin position="266"/>
        <end position="290"/>
    </location>
</feature>
<sequence>MERPAKRMRILQSIGVDEVDENNPEYLEGKKQNSEWLKNRWDAIYAKYGAMPDMMSDELDMRGEGKIVVDRGHMRKLEREYRKRLGQRSVKSLDDVQLVDDMFANDPEMDGGDDEDSDCDERDELAPSPSPEPASLGSDAFPAKQAQNEPKSPSQTDNQIGVPVPDTPKNATVQAALAASTNPTADLIQLVQFPQTPAGQQAQRAFEAQTVRAVQQAVATIFSSLISHVPIHQPQQSNLPQVPITPTVTLGEVAPATAPNFHRLPLLPSSESSTVPQSSPLPVTQSERRKRRSFAIGVHITQRQNNCARATVPFFSEDDLTDSAGEQRPQQPSTVKSAGQSAVHLLTKRPQEPRRQYSRYTFTAEDDQYIIESRMLHNRKWSEIMNSRPHWKDWHEGVFWARWRNKLSAKAEEYQSSGLGKPQGPSDQVKQRNDAEVLSSPTAGRHLPTPSSLEHGEVDRHEEEPMSGNVEEIIASGGHFDDDEKDLLSLYGEDVADALSSNGECVEETQEIPETHEDSIQQILQGTVTRENTVDQVAASVEMEITQPEIEYSQNTALPVASGPSPPSKIATSTAVQQTPLKKKAVAIPSSSSKSKSKPIITYQVESDNDDQIDLVGSNPPTPTNIHQCPKCKQTFLRAASLRTHENQPHPKEVPYRASSPLPVATQFDPFATQHGSPPPATPTIKREPLDAPRNLLSSPVFKTPMSAPQIKGLSSSGAKSSGKMSRVAYNKVKASWARKGTPVPKKRKSWNATPRKRFWEEFDDGMEDELAM</sequence>
<feature type="compositionally biased region" description="Basic and acidic residues" evidence="2">
    <location>
        <begin position="454"/>
        <end position="464"/>
    </location>
</feature>
<dbReference type="GO" id="GO:0005634">
    <property type="term" value="C:nucleus"/>
    <property type="evidence" value="ECO:0007669"/>
    <property type="project" value="InterPro"/>
</dbReference>
<feature type="compositionally biased region" description="Low complexity" evidence="2">
    <location>
        <begin position="268"/>
        <end position="280"/>
    </location>
</feature>
<reference evidence="4" key="1">
    <citation type="journal article" date="2020" name="Stud. Mycol.">
        <title>101 Dothideomycetes genomes: a test case for predicting lifestyles and emergence of pathogens.</title>
        <authorList>
            <person name="Haridas S."/>
            <person name="Albert R."/>
            <person name="Binder M."/>
            <person name="Bloem J."/>
            <person name="Labutti K."/>
            <person name="Salamov A."/>
            <person name="Andreopoulos B."/>
            <person name="Baker S."/>
            <person name="Barry K."/>
            <person name="Bills G."/>
            <person name="Bluhm B."/>
            <person name="Cannon C."/>
            <person name="Castanera R."/>
            <person name="Culley D."/>
            <person name="Daum C."/>
            <person name="Ezra D."/>
            <person name="Gonzalez J."/>
            <person name="Henrissat B."/>
            <person name="Kuo A."/>
            <person name="Liang C."/>
            <person name="Lipzen A."/>
            <person name="Lutzoni F."/>
            <person name="Magnuson J."/>
            <person name="Mondo S."/>
            <person name="Nolan M."/>
            <person name="Ohm R."/>
            <person name="Pangilinan J."/>
            <person name="Park H.-J."/>
            <person name="Ramirez L."/>
            <person name="Alfaro M."/>
            <person name="Sun H."/>
            <person name="Tritt A."/>
            <person name="Yoshinaga Y."/>
            <person name="Zwiers L.-H."/>
            <person name="Turgeon B."/>
            <person name="Goodwin S."/>
            <person name="Spatafora J."/>
            <person name="Crous P."/>
            <person name="Grigoriev I."/>
        </authorList>
    </citation>
    <scope>NUCLEOTIDE SEQUENCE</scope>
    <source>
        <strain evidence="4">CBS 107.79</strain>
    </source>
</reference>
<feature type="region of interest" description="Disordered" evidence="2">
    <location>
        <begin position="319"/>
        <end position="341"/>
    </location>
</feature>
<dbReference type="GO" id="GO:0046982">
    <property type="term" value="F:protein heterodimerization activity"/>
    <property type="evidence" value="ECO:0007669"/>
    <property type="project" value="InterPro"/>
</dbReference>
<gene>
    <name evidence="4" type="ORF">BU23DRAFT_552325</name>
</gene>
<accession>A0A6A5VFA0</accession>
<dbReference type="InterPro" id="IPR013087">
    <property type="entry name" value="Znf_C2H2_type"/>
</dbReference>
<feature type="compositionally biased region" description="Low complexity" evidence="2">
    <location>
        <begin position="712"/>
        <end position="726"/>
    </location>
</feature>
<keyword evidence="1" id="KW-0863">Zinc-finger</keyword>
<organism evidence="4 5">
    <name type="scientific">Bimuria novae-zelandiae CBS 107.79</name>
    <dbReference type="NCBI Taxonomy" id="1447943"/>
    <lineage>
        <taxon>Eukaryota</taxon>
        <taxon>Fungi</taxon>
        <taxon>Dikarya</taxon>
        <taxon>Ascomycota</taxon>
        <taxon>Pezizomycotina</taxon>
        <taxon>Dothideomycetes</taxon>
        <taxon>Pleosporomycetidae</taxon>
        <taxon>Pleosporales</taxon>
        <taxon>Massarineae</taxon>
        <taxon>Didymosphaeriaceae</taxon>
        <taxon>Bimuria</taxon>
    </lineage>
</organism>
<dbReference type="Pfam" id="PF10384">
    <property type="entry name" value="Scm3"/>
    <property type="match status" value="1"/>
</dbReference>
<name>A0A6A5VFA0_9PLEO</name>
<dbReference type="InterPro" id="IPR018465">
    <property type="entry name" value="Scm3/HJURP"/>
</dbReference>
<feature type="compositionally biased region" description="Polar residues" evidence="2">
    <location>
        <begin position="328"/>
        <end position="340"/>
    </location>
</feature>
<dbReference type="Gene3D" id="1.10.20.10">
    <property type="entry name" value="Histone, subunit A"/>
    <property type="match status" value="1"/>
</dbReference>
<keyword evidence="5" id="KW-1185">Reference proteome</keyword>
<feature type="region of interest" description="Disordered" evidence="2">
    <location>
        <begin position="103"/>
        <end position="168"/>
    </location>
</feature>
<dbReference type="PROSITE" id="PS50157">
    <property type="entry name" value="ZINC_FINGER_C2H2_2"/>
    <property type="match status" value="1"/>
</dbReference>
<dbReference type="InterPro" id="IPR009072">
    <property type="entry name" value="Histone-fold"/>
</dbReference>
<protein>
    <recommendedName>
        <fullName evidence="3">C2H2-type domain-containing protein</fullName>
    </recommendedName>
</protein>
<evidence type="ECO:0000256" key="1">
    <source>
        <dbReference type="PROSITE-ProRule" id="PRU00042"/>
    </source>
</evidence>
<evidence type="ECO:0000313" key="4">
    <source>
        <dbReference type="EMBL" id="KAF1975844.1"/>
    </source>
</evidence>
<evidence type="ECO:0000313" key="5">
    <source>
        <dbReference type="Proteomes" id="UP000800036"/>
    </source>
</evidence>
<dbReference type="EMBL" id="ML976669">
    <property type="protein sequence ID" value="KAF1975844.1"/>
    <property type="molecule type" value="Genomic_DNA"/>
</dbReference>
<keyword evidence="1" id="KW-0479">Metal-binding</keyword>
<feature type="region of interest" description="Disordered" evidence="2">
    <location>
        <begin position="700"/>
        <end position="727"/>
    </location>
</feature>
<dbReference type="GO" id="GO:0042393">
    <property type="term" value="F:histone binding"/>
    <property type="evidence" value="ECO:0007669"/>
    <property type="project" value="InterPro"/>
</dbReference>
<evidence type="ECO:0000259" key="3">
    <source>
        <dbReference type="PROSITE" id="PS50157"/>
    </source>
</evidence>
<dbReference type="PROSITE" id="PS00028">
    <property type="entry name" value="ZINC_FINGER_C2H2_1"/>
    <property type="match status" value="1"/>
</dbReference>
<feature type="region of interest" description="Disordered" evidence="2">
    <location>
        <begin position="414"/>
        <end position="466"/>
    </location>
</feature>
<dbReference type="OrthoDB" id="2420608at2759"/>
<evidence type="ECO:0000256" key="2">
    <source>
        <dbReference type="SAM" id="MobiDB-lite"/>
    </source>
</evidence>